<comment type="caution">
    <text evidence="2">The sequence shown here is derived from an EMBL/GenBank/DDBJ whole genome shotgun (WGS) entry which is preliminary data.</text>
</comment>
<keyword evidence="3" id="KW-1185">Reference proteome</keyword>
<accession>A0A4Y2E2Z5</accession>
<reference evidence="2 3" key="1">
    <citation type="journal article" date="2019" name="Sci. Rep.">
        <title>Orb-weaving spider Araneus ventricosus genome elucidates the spidroin gene catalogue.</title>
        <authorList>
            <person name="Kono N."/>
            <person name="Nakamura H."/>
            <person name="Ohtoshi R."/>
            <person name="Moran D.A.P."/>
            <person name="Shinohara A."/>
            <person name="Yoshida Y."/>
            <person name="Fujiwara M."/>
            <person name="Mori M."/>
            <person name="Tomita M."/>
            <person name="Arakawa K."/>
        </authorList>
    </citation>
    <scope>NUCLEOTIDE SEQUENCE [LARGE SCALE GENOMIC DNA]</scope>
</reference>
<evidence type="ECO:0000313" key="1">
    <source>
        <dbReference type="EMBL" id="GBM22676.1"/>
    </source>
</evidence>
<dbReference type="AlphaFoldDB" id="A0A4Y2E2Z5"/>
<dbReference type="Proteomes" id="UP000499080">
    <property type="component" value="Unassembled WGS sequence"/>
</dbReference>
<protein>
    <submittedName>
        <fullName evidence="2">Uncharacterized protein</fullName>
    </submittedName>
</protein>
<dbReference type="EMBL" id="BGPR01091293">
    <property type="protein sequence ID" value="GBM22696.1"/>
    <property type="molecule type" value="Genomic_DNA"/>
</dbReference>
<sequence length="102" mass="12280">MKSRWWEGPTWLYEDPKGWLGCIPPPESLDVSKERKKVQVCAKNTDIESITKYWSRFSDYNKIVRIIAWILRFLKRSIHKSSNFAFLMKSFLELRKYFSDGR</sequence>
<dbReference type="OrthoDB" id="8051532at2759"/>
<evidence type="ECO:0000313" key="3">
    <source>
        <dbReference type="Proteomes" id="UP000499080"/>
    </source>
</evidence>
<organism evidence="2 3">
    <name type="scientific">Araneus ventricosus</name>
    <name type="common">Orbweaver spider</name>
    <name type="synonym">Epeira ventricosa</name>
    <dbReference type="NCBI Taxonomy" id="182803"/>
    <lineage>
        <taxon>Eukaryota</taxon>
        <taxon>Metazoa</taxon>
        <taxon>Ecdysozoa</taxon>
        <taxon>Arthropoda</taxon>
        <taxon>Chelicerata</taxon>
        <taxon>Arachnida</taxon>
        <taxon>Araneae</taxon>
        <taxon>Araneomorphae</taxon>
        <taxon>Entelegynae</taxon>
        <taxon>Araneoidea</taxon>
        <taxon>Araneidae</taxon>
        <taxon>Araneus</taxon>
    </lineage>
</organism>
<name>A0A4Y2E2Z5_ARAVE</name>
<dbReference type="EMBL" id="BGPR01091288">
    <property type="protein sequence ID" value="GBM22676.1"/>
    <property type="molecule type" value="Genomic_DNA"/>
</dbReference>
<evidence type="ECO:0000313" key="2">
    <source>
        <dbReference type="EMBL" id="GBM22696.1"/>
    </source>
</evidence>
<gene>
    <name evidence="2" type="ORF">AVEN_212386_1</name>
    <name evidence="1" type="ORF">AVEN_84435_1</name>
</gene>
<proteinExistence type="predicted"/>